<organism evidence="1 2">
    <name type="scientific">Candidatus Marsarchaeota G1 archaeon OSP_D</name>
    <dbReference type="NCBI Taxonomy" id="1978155"/>
    <lineage>
        <taxon>Archaea</taxon>
        <taxon>Candidatus Marsarchaeota</taxon>
        <taxon>Candidatus Marsarchaeota group 1</taxon>
    </lineage>
</organism>
<comment type="caution">
    <text evidence="1">The sequence shown here is derived from an EMBL/GenBank/DDBJ whole genome shotgun (WGS) entry which is preliminary data.</text>
</comment>
<evidence type="ECO:0000313" key="2">
    <source>
        <dbReference type="Proteomes" id="UP000240880"/>
    </source>
</evidence>
<name>A0A2R6A748_9ARCH</name>
<accession>A0A2R6A748</accession>
<gene>
    <name evidence="1" type="ORF">B9Q01_08665</name>
</gene>
<dbReference type="EMBL" id="NEXC01000090">
    <property type="protein sequence ID" value="PSN82226.1"/>
    <property type="molecule type" value="Genomic_DNA"/>
</dbReference>
<proteinExistence type="predicted"/>
<dbReference type="Proteomes" id="UP000240880">
    <property type="component" value="Unassembled WGS sequence"/>
</dbReference>
<sequence length="225" mass="25524">MSFFGRKKRELFVIYADDKLAPFIEEYAKKLEKFLSDNNIKLEFKSVKLPIKEYDPAKTILANIDPRVKELIEKLQIRGFPCLILDEKLISHGALPTAKALAKALGIKAEQIPQELKDALSRFANAQAQSTLEMFVGTPKIERVAVKAETPKQIIKEITESAKTEEITAQMIETVRKLSKTGFSWPENCANCLYYNEENKRCGLLHADVFDVFSPLCRKVLSKLS</sequence>
<protein>
    <submittedName>
        <fullName evidence="1">Uncharacterized protein</fullName>
    </submittedName>
</protein>
<evidence type="ECO:0000313" key="1">
    <source>
        <dbReference type="EMBL" id="PSN82226.1"/>
    </source>
</evidence>
<dbReference type="AlphaFoldDB" id="A0A2R6A748"/>
<reference evidence="1 2" key="1">
    <citation type="submission" date="2017-04" db="EMBL/GenBank/DDBJ databases">
        <title>Novel microbial lineages endemic to geothermal iron-oxide mats fill important gaps in the evolutionary history of Archaea.</title>
        <authorList>
            <person name="Jay Z.J."/>
            <person name="Beam J.P."/>
            <person name="Dlakic M."/>
            <person name="Rusch D.B."/>
            <person name="Kozubal M.A."/>
            <person name="Inskeep W.P."/>
        </authorList>
    </citation>
    <scope>NUCLEOTIDE SEQUENCE [LARGE SCALE GENOMIC DNA]</scope>
    <source>
        <strain evidence="1">OSP_D</strain>
    </source>
</reference>